<evidence type="ECO:0000256" key="2">
    <source>
        <dbReference type="ARBA" id="ARBA00004496"/>
    </source>
</evidence>
<comment type="subcellular location">
    <subcellularLocation>
        <location evidence="2 14">Cytoplasm</location>
    </subcellularLocation>
</comment>
<accession>A0ABT0PFH9</accession>
<dbReference type="PROSITE" id="PS00433">
    <property type="entry name" value="PHOSPHOFRUCTOKINASE"/>
    <property type="match status" value="1"/>
</dbReference>
<organism evidence="16 17">
    <name type="scientific">Parendozoicomonas callyspongiae</name>
    <dbReference type="NCBI Taxonomy" id="2942213"/>
    <lineage>
        <taxon>Bacteria</taxon>
        <taxon>Pseudomonadati</taxon>
        <taxon>Pseudomonadota</taxon>
        <taxon>Gammaproteobacteria</taxon>
        <taxon>Oceanospirillales</taxon>
        <taxon>Endozoicomonadaceae</taxon>
        <taxon>Parendozoicomonas</taxon>
    </lineage>
</organism>
<dbReference type="InterPro" id="IPR022953">
    <property type="entry name" value="ATP_PFK"/>
</dbReference>
<dbReference type="EC" id="2.7.1.11" evidence="14"/>
<gene>
    <name evidence="14 16" type="primary">pfkA</name>
    <name evidence="16" type="ORF">M3P05_07435</name>
</gene>
<evidence type="ECO:0000256" key="3">
    <source>
        <dbReference type="ARBA" id="ARBA00004679"/>
    </source>
</evidence>
<evidence type="ECO:0000256" key="11">
    <source>
        <dbReference type="ARBA" id="ARBA00022842"/>
    </source>
</evidence>
<evidence type="ECO:0000256" key="5">
    <source>
        <dbReference type="ARBA" id="ARBA00022533"/>
    </source>
</evidence>
<comment type="subunit">
    <text evidence="14">Homotetramer.</text>
</comment>
<evidence type="ECO:0000256" key="1">
    <source>
        <dbReference type="ARBA" id="ARBA00001946"/>
    </source>
</evidence>
<protein>
    <recommendedName>
        <fullName evidence="14">ATP-dependent 6-phosphofructokinase</fullName>
        <shortName evidence="14">ATP-PFK</shortName>
        <shortName evidence="14">Phosphofructokinase</shortName>
        <ecNumber evidence="14">2.7.1.11</ecNumber>
    </recommendedName>
    <alternativeName>
        <fullName evidence="14">Phosphohexokinase</fullName>
    </alternativeName>
</protein>
<proteinExistence type="inferred from homology"/>
<dbReference type="InterPro" id="IPR015912">
    <property type="entry name" value="Phosphofructokinase_CS"/>
</dbReference>
<dbReference type="PANTHER" id="PTHR13697">
    <property type="entry name" value="PHOSPHOFRUCTOKINASE"/>
    <property type="match status" value="1"/>
</dbReference>
<dbReference type="PIRSF" id="PIRSF000532">
    <property type="entry name" value="ATP_PFK_prok"/>
    <property type="match status" value="1"/>
</dbReference>
<keyword evidence="5 14" id="KW-0021">Allosteric enzyme</keyword>
<comment type="catalytic activity">
    <reaction evidence="13 14">
        <text>beta-D-fructose 6-phosphate + ATP = beta-D-fructose 1,6-bisphosphate + ADP + H(+)</text>
        <dbReference type="Rhea" id="RHEA:16109"/>
        <dbReference type="ChEBI" id="CHEBI:15378"/>
        <dbReference type="ChEBI" id="CHEBI:30616"/>
        <dbReference type="ChEBI" id="CHEBI:32966"/>
        <dbReference type="ChEBI" id="CHEBI:57634"/>
        <dbReference type="ChEBI" id="CHEBI:456216"/>
        <dbReference type="EC" id="2.7.1.11"/>
    </reaction>
</comment>
<keyword evidence="10 14" id="KW-0067">ATP-binding</keyword>
<evidence type="ECO:0000256" key="12">
    <source>
        <dbReference type="ARBA" id="ARBA00023152"/>
    </source>
</evidence>
<dbReference type="GO" id="GO:0003872">
    <property type="term" value="F:6-phosphofructokinase activity"/>
    <property type="evidence" value="ECO:0007669"/>
    <property type="project" value="UniProtKB-EC"/>
</dbReference>
<dbReference type="Gene3D" id="3.40.50.450">
    <property type="match status" value="1"/>
</dbReference>
<feature type="binding site" evidence="14">
    <location>
        <begin position="106"/>
        <end position="109"/>
    </location>
    <ligand>
        <name>ATP</name>
        <dbReference type="ChEBI" id="CHEBI:30616"/>
    </ligand>
</feature>
<comment type="caution">
    <text evidence="16">The sequence shown here is derived from an EMBL/GenBank/DDBJ whole genome shotgun (WGS) entry which is preliminary data.</text>
</comment>
<evidence type="ECO:0000256" key="10">
    <source>
        <dbReference type="ARBA" id="ARBA00022840"/>
    </source>
</evidence>
<comment type="caution">
    <text evidence="14">Lacks conserved residue(s) required for the propagation of feature annotation.</text>
</comment>
<dbReference type="NCBIfam" id="TIGR02482">
    <property type="entry name" value="PFKA_ATP"/>
    <property type="match status" value="1"/>
</dbReference>
<feature type="binding site" description="in other chain" evidence="14">
    <location>
        <position position="227"/>
    </location>
    <ligand>
        <name>substrate</name>
        <note>ligand shared between dimeric partners</note>
    </ligand>
</feature>
<evidence type="ECO:0000256" key="6">
    <source>
        <dbReference type="ARBA" id="ARBA00022679"/>
    </source>
</evidence>
<sequence length="328" mass="34894">MGNNLKHIGVLTSGGDAPGMNAAIRAVVRACTHYDLKVSGIHEGYQGLIDGNFQELDARAVAHIINRGGTMLKSARCMEFRSKEGREKAYEQAKKQGLDALVVIGGDGSFTGASLFSKEFDIPVVGIPGTIDNDIYGTDYTIGFDTALNTVVDAIDKIRDTATSHNRLFFIECMGRDAGFIALNAGIAGGATEILIPEDDKEVDDVVAKLKASRDAKKSSNIVLVAEGDQLGGDVFKLARDAGERLPGYDIRVSVLGHIQRGGSPTCSDRVLGSRLGVAAIEQLMSGHSGIMVGLRNDTVTTETLHDAITKKPGINRNLMHVAEIVSL</sequence>
<keyword evidence="9 14" id="KW-0418">Kinase</keyword>
<feature type="binding site" description="in other chain" evidence="14">
    <location>
        <begin position="258"/>
        <end position="261"/>
    </location>
    <ligand>
        <name>substrate</name>
        <note>ligand shared between dimeric partners</note>
    </ligand>
</feature>
<feature type="binding site" evidence="14">
    <location>
        <position position="167"/>
    </location>
    <ligand>
        <name>substrate</name>
        <note>ligand shared between dimeric partners</note>
    </ligand>
</feature>
<feature type="domain" description="Phosphofructokinase" evidence="15">
    <location>
        <begin position="8"/>
        <end position="283"/>
    </location>
</feature>
<feature type="binding site" evidence="14">
    <location>
        <position position="15"/>
    </location>
    <ligand>
        <name>ATP</name>
        <dbReference type="ChEBI" id="CHEBI:30616"/>
    </ligand>
</feature>
<keyword evidence="8 14" id="KW-0547">Nucleotide-binding</keyword>
<feature type="binding site" evidence="14">
    <location>
        <begin position="76"/>
        <end position="77"/>
    </location>
    <ligand>
        <name>ATP</name>
        <dbReference type="ChEBI" id="CHEBI:30616"/>
    </ligand>
</feature>
<feature type="binding site" evidence="14">
    <location>
        <begin position="25"/>
        <end position="29"/>
    </location>
    <ligand>
        <name>ADP</name>
        <dbReference type="ChEBI" id="CHEBI:456216"/>
        <note>allosteric activator; ligand shared between dimeric partners</note>
    </ligand>
</feature>
<feature type="binding site" evidence="14">
    <location>
        <position position="252"/>
    </location>
    <ligand>
        <name>substrate</name>
        <note>ligand shared between dimeric partners</note>
    </ligand>
</feature>
<dbReference type="HAMAP" id="MF_00339">
    <property type="entry name" value="Phosphofructokinase_I_B1"/>
    <property type="match status" value="1"/>
</dbReference>
<evidence type="ECO:0000256" key="13">
    <source>
        <dbReference type="ARBA" id="ARBA00048070"/>
    </source>
</evidence>
<dbReference type="EMBL" id="JAMFLX010000007">
    <property type="protein sequence ID" value="MCL6269771.1"/>
    <property type="molecule type" value="Genomic_DNA"/>
</dbReference>
<keyword evidence="12 14" id="KW-0324">Glycolysis</keyword>
<dbReference type="Pfam" id="PF00365">
    <property type="entry name" value="PFK"/>
    <property type="match status" value="1"/>
</dbReference>
<dbReference type="NCBIfam" id="NF002872">
    <property type="entry name" value="PRK03202.1"/>
    <property type="match status" value="1"/>
</dbReference>
<keyword evidence="11 14" id="KW-0460">Magnesium</keyword>
<evidence type="ECO:0000256" key="8">
    <source>
        <dbReference type="ARBA" id="ARBA00022741"/>
    </source>
</evidence>
<evidence type="ECO:0000256" key="14">
    <source>
        <dbReference type="HAMAP-Rule" id="MF_00339"/>
    </source>
</evidence>
<reference evidence="16 17" key="1">
    <citation type="submission" date="2022-05" db="EMBL/GenBank/DDBJ databases">
        <authorList>
            <person name="Park J.-S."/>
        </authorList>
    </citation>
    <scope>NUCLEOTIDE SEQUENCE [LARGE SCALE GENOMIC DNA]</scope>
    <source>
        <strain evidence="16 17">2012CJ34-2</strain>
    </source>
</reference>
<dbReference type="PRINTS" id="PR00476">
    <property type="entry name" value="PHFRCTKINASE"/>
</dbReference>
<feature type="binding site" description="in other chain" evidence="14">
    <location>
        <begin position="130"/>
        <end position="132"/>
    </location>
    <ligand>
        <name>substrate</name>
        <note>ligand shared between dimeric partners</note>
    </ligand>
</feature>
<comment type="cofactor">
    <cofactor evidence="1 14">
        <name>Mg(2+)</name>
        <dbReference type="ChEBI" id="CHEBI:18420"/>
    </cofactor>
</comment>
<dbReference type="Gene3D" id="3.40.50.460">
    <property type="entry name" value="Phosphofructokinase domain"/>
    <property type="match status" value="1"/>
</dbReference>
<dbReference type="Proteomes" id="UP001203338">
    <property type="component" value="Unassembled WGS sequence"/>
</dbReference>
<dbReference type="SUPFAM" id="SSF53784">
    <property type="entry name" value="Phosphofructokinase"/>
    <property type="match status" value="1"/>
</dbReference>
<dbReference type="InterPro" id="IPR000023">
    <property type="entry name" value="Phosphofructokinase_dom"/>
</dbReference>
<comment type="activity regulation">
    <text evidence="14">Allosterically activated by ADP and other diphosphonucleosides, and allosterically inhibited by phosphoenolpyruvate.</text>
</comment>
<evidence type="ECO:0000256" key="4">
    <source>
        <dbReference type="ARBA" id="ARBA00022490"/>
    </source>
</evidence>
<dbReference type="RefSeq" id="WP_249698856.1">
    <property type="nucleotide sequence ID" value="NZ_JAMFLX010000007.1"/>
</dbReference>
<comment type="similarity">
    <text evidence="14">Belongs to the phosphofructokinase type A (PFKA) family. ATP-dependent PFK group I subfamily. Prokaryotic clade 'B1' sub-subfamily.</text>
</comment>
<name>A0ABT0PFH9_9GAMM</name>
<keyword evidence="4 14" id="KW-0963">Cytoplasm</keyword>
<evidence type="ECO:0000313" key="17">
    <source>
        <dbReference type="Proteomes" id="UP001203338"/>
    </source>
</evidence>
<keyword evidence="17" id="KW-1185">Reference proteome</keyword>
<evidence type="ECO:0000313" key="16">
    <source>
        <dbReference type="EMBL" id="MCL6269771.1"/>
    </source>
</evidence>
<feature type="binding site" description="in other chain" evidence="14">
    <location>
        <position position="159"/>
    </location>
    <ligand>
        <name>ADP</name>
        <dbReference type="ChEBI" id="CHEBI:456216"/>
        <note>allosteric activator; ligand shared between dimeric partners</note>
    </ligand>
</feature>
<dbReference type="InterPro" id="IPR035966">
    <property type="entry name" value="PKF_sf"/>
</dbReference>
<comment type="function">
    <text evidence="14">Catalyzes the phosphorylation of D-fructose 6-phosphate to fructose 1,6-bisphosphate by ATP, the first committing step of glycolysis.</text>
</comment>
<dbReference type="InterPro" id="IPR012828">
    <property type="entry name" value="PFKA_ATP_prok"/>
</dbReference>
<dbReference type="InterPro" id="IPR012003">
    <property type="entry name" value="ATP_PFK_prok-type"/>
</dbReference>
<keyword evidence="6 14" id="KW-0808">Transferase</keyword>
<evidence type="ECO:0000256" key="7">
    <source>
        <dbReference type="ARBA" id="ARBA00022723"/>
    </source>
</evidence>
<feature type="binding site" description="in other chain" evidence="14">
    <location>
        <begin position="174"/>
        <end position="176"/>
    </location>
    <ligand>
        <name>substrate</name>
        <note>ligand shared between dimeric partners</note>
    </ligand>
</feature>
<comment type="pathway">
    <text evidence="3 14">Carbohydrate degradation; glycolysis; D-glyceraldehyde 3-phosphate and glycerone phosphate from D-glucose: step 3/4.</text>
</comment>
<evidence type="ECO:0000256" key="9">
    <source>
        <dbReference type="ARBA" id="ARBA00022777"/>
    </source>
</evidence>
<feature type="binding site" evidence="14">
    <location>
        <position position="107"/>
    </location>
    <ligand>
        <name>Mg(2+)</name>
        <dbReference type="ChEBI" id="CHEBI:18420"/>
        <note>catalytic</note>
    </ligand>
</feature>
<dbReference type="PANTHER" id="PTHR13697:SF4">
    <property type="entry name" value="ATP-DEPENDENT 6-PHOSPHOFRUCTOKINASE"/>
    <property type="match status" value="1"/>
</dbReference>
<feature type="active site" description="Proton acceptor" evidence="14">
    <location>
        <position position="132"/>
    </location>
</feature>
<evidence type="ECO:0000259" key="15">
    <source>
        <dbReference type="Pfam" id="PF00365"/>
    </source>
</evidence>
<feature type="binding site" description="in other chain" evidence="14">
    <location>
        <begin position="218"/>
        <end position="220"/>
    </location>
    <ligand>
        <name>ADP</name>
        <dbReference type="ChEBI" id="CHEBI:456216"/>
        <note>allosteric activator; ligand shared between dimeric partners</note>
    </ligand>
</feature>
<keyword evidence="7 14" id="KW-0479">Metal-binding</keyword>